<sequence>MISNIIIYKPLRHICSTMHRSLNTTRTVWLFPRTSTTYAERLDILQALSTALDARSRAGMTTYGARLTPGPRAARGGSAPILADPSKRPPLTLATPLPA</sequence>
<protein>
    <submittedName>
        <fullName evidence="2 3">Uncharacterized protein</fullName>
    </submittedName>
</protein>
<evidence type="ECO:0000313" key="2">
    <source>
        <dbReference type="EMBL" id="EJT68475.1"/>
    </source>
</evidence>
<reference evidence="4" key="1">
    <citation type="submission" date="2010-07" db="EMBL/GenBank/DDBJ databases">
        <title>The genome sequence of Gaeumannomyces graminis var. tritici strain R3-111a-1.</title>
        <authorList>
            <consortium name="The Broad Institute Genome Sequencing Platform"/>
            <person name="Ma L.-J."/>
            <person name="Dead R."/>
            <person name="Young S."/>
            <person name="Zeng Q."/>
            <person name="Koehrsen M."/>
            <person name="Alvarado L."/>
            <person name="Berlin A."/>
            <person name="Chapman S.B."/>
            <person name="Chen Z."/>
            <person name="Freedman E."/>
            <person name="Gellesch M."/>
            <person name="Goldberg J."/>
            <person name="Griggs A."/>
            <person name="Gujja S."/>
            <person name="Heilman E.R."/>
            <person name="Heiman D."/>
            <person name="Hepburn T."/>
            <person name="Howarth C."/>
            <person name="Jen D."/>
            <person name="Larson L."/>
            <person name="Mehta T."/>
            <person name="Neiman D."/>
            <person name="Pearson M."/>
            <person name="Roberts A."/>
            <person name="Saif S."/>
            <person name="Shea T."/>
            <person name="Shenoy N."/>
            <person name="Sisk P."/>
            <person name="Stolte C."/>
            <person name="Sykes S."/>
            <person name="Walk T."/>
            <person name="White J."/>
            <person name="Yandava C."/>
            <person name="Haas B."/>
            <person name="Nusbaum C."/>
            <person name="Birren B."/>
        </authorList>
    </citation>
    <scope>NUCLEOTIDE SEQUENCE [LARGE SCALE GENOMIC DNA]</scope>
    <source>
        <strain evidence="4">R3-111a-1</strain>
    </source>
</reference>
<dbReference type="VEuPathDB" id="FungiDB:GGTG_13951"/>
<reference evidence="2" key="2">
    <citation type="submission" date="2010-07" db="EMBL/GenBank/DDBJ databases">
        <authorList>
            <consortium name="The Broad Institute Genome Sequencing Platform"/>
            <consortium name="Broad Institute Genome Sequencing Center for Infectious Disease"/>
            <person name="Ma L.-J."/>
            <person name="Dead R."/>
            <person name="Young S."/>
            <person name="Zeng Q."/>
            <person name="Koehrsen M."/>
            <person name="Alvarado L."/>
            <person name="Berlin A."/>
            <person name="Chapman S.B."/>
            <person name="Chen Z."/>
            <person name="Freedman E."/>
            <person name="Gellesch M."/>
            <person name="Goldberg J."/>
            <person name="Griggs A."/>
            <person name="Gujja S."/>
            <person name="Heilman E.R."/>
            <person name="Heiman D."/>
            <person name="Hepburn T."/>
            <person name="Howarth C."/>
            <person name="Jen D."/>
            <person name="Larson L."/>
            <person name="Mehta T."/>
            <person name="Neiman D."/>
            <person name="Pearson M."/>
            <person name="Roberts A."/>
            <person name="Saif S."/>
            <person name="Shea T."/>
            <person name="Shenoy N."/>
            <person name="Sisk P."/>
            <person name="Stolte C."/>
            <person name="Sykes S."/>
            <person name="Walk T."/>
            <person name="White J."/>
            <person name="Yandava C."/>
            <person name="Haas B."/>
            <person name="Nusbaum C."/>
            <person name="Birren B."/>
        </authorList>
    </citation>
    <scope>NUCLEOTIDE SEQUENCE</scope>
    <source>
        <strain evidence="2">R3-111a-1</strain>
    </source>
</reference>
<gene>
    <name evidence="3" type="primary">20354409</name>
    <name evidence="2" type="ORF">GGTG_13951</name>
</gene>
<name>J3PKA1_GAET3</name>
<evidence type="ECO:0000256" key="1">
    <source>
        <dbReference type="SAM" id="MobiDB-lite"/>
    </source>
</evidence>
<dbReference type="EMBL" id="GL385480">
    <property type="protein sequence ID" value="EJT68475.1"/>
    <property type="molecule type" value="Genomic_DNA"/>
</dbReference>
<evidence type="ECO:0000313" key="4">
    <source>
        <dbReference type="Proteomes" id="UP000006039"/>
    </source>
</evidence>
<dbReference type="GeneID" id="20354409"/>
<keyword evidence="4" id="KW-1185">Reference proteome</keyword>
<feature type="compositionally biased region" description="Low complexity" evidence="1">
    <location>
        <begin position="89"/>
        <end position="99"/>
    </location>
</feature>
<reference evidence="3" key="4">
    <citation type="journal article" date="2015" name="G3 (Bethesda)">
        <title>Genome sequences of three phytopathogenic species of the Magnaporthaceae family of fungi.</title>
        <authorList>
            <person name="Okagaki L.H."/>
            <person name="Nunes C.C."/>
            <person name="Sailsbery J."/>
            <person name="Clay B."/>
            <person name="Brown D."/>
            <person name="John T."/>
            <person name="Oh Y."/>
            <person name="Young N."/>
            <person name="Fitzgerald M."/>
            <person name="Haas B.J."/>
            <person name="Zeng Q."/>
            <person name="Young S."/>
            <person name="Adiconis X."/>
            <person name="Fan L."/>
            <person name="Levin J.Z."/>
            <person name="Mitchell T.K."/>
            <person name="Okubara P.A."/>
            <person name="Farman M.L."/>
            <person name="Kohn L.M."/>
            <person name="Birren B."/>
            <person name="Ma L.-J."/>
            <person name="Dean R.A."/>
        </authorList>
    </citation>
    <scope>NUCLEOTIDE SEQUENCE</scope>
    <source>
        <strain evidence="3">R3-111a-1</strain>
    </source>
</reference>
<feature type="region of interest" description="Disordered" evidence="1">
    <location>
        <begin position="62"/>
        <end position="99"/>
    </location>
</feature>
<accession>J3PKA1</accession>
<dbReference type="EnsemblFungi" id="EJT68475">
    <property type="protein sequence ID" value="EJT68475"/>
    <property type="gene ID" value="GGTG_13951"/>
</dbReference>
<dbReference type="AlphaFoldDB" id="J3PKA1"/>
<dbReference type="Proteomes" id="UP000006039">
    <property type="component" value="Unassembled WGS sequence"/>
</dbReference>
<dbReference type="HOGENOM" id="CLU_2320537_0_0_1"/>
<proteinExistence type="predicted"/>
<reference evidence="3" key="5">
    <citation type="submission" date="2018-04" db="UniProtKB">
        <authorList>
            <consortium name="EnsemblFungi"/>
        </authorList>
    </citation>
    <scope>IDENTIFICATION</scope>
    <source>
        <strain evidence="3">R3-111a-1</strain>
    </source>
</reference>
<reference evidence="2" key="3">
    <citation type="submission" date="2010-09" db="EMBL/GenBank/DDBJ databases">
        <title>Annotation of Gaeumannomyces graminis var. tritici R3-111a-1.</title>
        <authorList>
            <consortium name="The Broad Institute Genome Sequencing Platform"/>
            <person name="Ma L.-J."/>
            <person name="Dead R."/>
            <person name="Young S.K."/>
            <person name="Zeng Q."/>
            <person name="Gargeya S."/>
            <person name="Fitzgerald M."/>
            <person name="Haas B."/>
            <person name="Abouelleil A."/>
            <person name="Alvarado L."/>
            <person name="Arachchi H.M."/>
            <person name="Berlin A."/>
            <person name="Brown A."/>
            <person name="Chapman S.B."/>
            <person name="Chen Z."/>
            <person name="Dunbar C."/>
            <person name="Freedman E."/>
            <person name="Gearin G."/>
            <person name="Gellesch M."/>
            <person name="Goldberg J."/>
            <person name="Griggs A."/>
            <person name="Gujja S."/>
            <person name="Heiman D."/>
            <person name="Howarth C."/>
            <person name="Larson L."/>
            <person name="Lui A."/>
            <person name="MacDonald P.J.P."/>
            <person name="Mehta T."/>
            <person name="Montmayeur A."/>
            <person name="Murphy C."/>
            <person name="Neiman D."/>
            <person name="Pearson M."/>
            <person name="Priest M."/>
            <person name="Roberts A."/>
            <person name="Saif S."/>
            <person name="Shea T."/>
            <person name="Shenoy N."/>
            <person name="Sisk P."/>
            <person name="Stolte C."/>
            <person name="Sykes S."/>
            <person name="Yandava C."/>
            <person name="Wortman J."/>
            <person name="Nusbaum C."/>
            <person name="Birren B."/>
        </authorList>
    </citation>
    <scope>NUCLEOTIDE SEQUENCE</scope>
    <source>
        <strain evidence="2">R3-111a-1</strain>
    </source>
</reference>
<dbReference type="RefSeq" id="XP_009230140.1">
    <property type="nucleotide sequence ID" value="XM_009231876.1"/>
</dbReference>
<evidence type="ECO:0000313" key="3">
    <source>
        <dbReference type="EnsemblFungi" id="EJT68475"/>
    </source>
</evidence>
<organism evidence="2">
    <name type="scientific">Gaeumannomyces tritici (strain R3-111a-1)</name>
    <name type="common">Wheat and barley take-all root rot fungus</name>
    <name type="synonym">Gaeumannomyces graminis var. tritici</name>
    <dbReference type="NCBI Taxonomy" id="644352"/>
    <lineage>
        <taxon>Eukaryota</taxon>
        <taxon>Fungi</taxon>
        <taxon>Dikarya</taxon>
        <taxon>Ascomycota</taxon>
        <taxon>Pezizomycotina</taxon>
        <taxon>Sordariomycetes</taxon>
        <taxon>Sordariomycetidae</taxon>
        <taxon>Magnaporthales</taxon>
        <taxon>Magnaporthaceae</taxon>
        <taxon>Gaeumannomyces</taxon>
    </lineage>
</organism>